<comment type="caution">
    <text evidence="7">The sequence shown here is derived from an EMBL/GenBank/DDBJ whole genome shotgun (WGS) entry which is preliminary data.</text>
</comment>
<evidence type="ECO:0000256" key="2">
    <source>
        <dbReference type="ARBA" id="ARBA00022737"/>
    </source>
</evidence>
<protein>
    <recommendedName>
        <fullName evidence="6">Leucine-rich repeat-containing N-terminal plant-type domain-containing protein</fullName>
    </recommendedName>
</protein>
<evidence type="ECO:0000259" key="6">
    <source>
        <dbReference type="Pfam" id="PF08263"/>
    </source>
</evidence>
<evidence type="ECO:0000256" key="3">
    <source>
        <dbReference type="SAM" id="MobiDB-lite"/>
    </source>
</evidence>
<dbReference type="Pfam" id="PF13855">
    <property type="entry name" value="LRR_8"/>
    <property type="match status" value="1"/>
</dbReference>
<dbReference type="Gene3D" id="3.80.10.10">
    <property type="entry name" value="Ribonuclease Inhibitor"/>
    <property type="match status" value="1"/>
</dbReference>
<keyword evidence="1" id="KW-0433">Leucine-rich repeat</keyword>
<keyword evidence="5" id="KW-0732">Signal</keyword>
<name>A0ABQ7N3M8_BRACM</name>
<feature type="compositionally biased region" description="Polar residues" evidence="3">
    <location>
        <begin position="302"/>
        <end position="311"/>
    </location>
</feature>
<feature type="transmembrane region" description="Helical" evidence="4">
    <location>
        <begin position="465"/>
        <end position="488"/>
    </location>
</feature>
<feature type="transmembrane region" description="Helical" evidence="4">
    <location>
        <begin position="221"/>
        <end position="247"/>
    </location>
</feature>
<keyword evidence="2" id="KW-0677">Repeat</keyword>
<keyword evidence="4" id="KW-1133">Transmembrane helix</keyword>
<organism evidence="7 8">
    <name type="scientific">Brassica rapa subsp. trilocularis</name>
    <dbReference type="NCBI Taxonomy" id="1813537"/>
    <lineage>
        <taxon>Eukaryota</taxon>
        <taxon>Viridiplantae</taxon>
        <taxon>Streptophyta</taxon>
        <taxon>Embryophyta</taxon>
        <taxon>Tracheophyta</taxon>
        <taxon>Spermatophyta</taxon>
        <taxon>Magnoliopsida</taxon>
        <taxon>eudicotyledons</taxon>
        <taxon>Gunneridae</taxon>
        <taxon>Pentapetalae</taxon>
        <taxon>rosids</taxon>
        <taxon>malvids</taxon>
        <taxon>Brassicales</taxon>
        <taxon>Brassicaceae</taxon>
        <taxon>Brassiceae</taxon>
        <taxon>Brassica</taxon>
    </lineage>
</organism>
<evidence type="ECO:0000256" key="1">
    <source>
        <dbReference type="ARBA" id="ARBA00022614"/>
    </source>
</evidence>
<dbReference type="PANTHER" id="PTHR33430:SF6">
    <property type="entry name" value="MATERNAL EFFECT EMBRYO ARREST PROTEIN"/>
    <property type="match status" value="1"/>
</dbReference>
<evidence type="ECO:0000313" key="8">
    <source>
        <dbReference type="Proteomes" id="UP000823674"/>
    </source>
</evidence>
<keyword evidence="4" id="KW-0812">Transmembrane</keyword>
<reference evidence="7 8" key="1">
    <citation type="submission" date="2021-03" db="EMBL/GenBank/DDBJ databases">
        <authorList>
            <person name="King G.J."/>
            <person name="Bancroft I."/>
            <person name="Baten A."/>
            <person name="Bloomfield J."/>
            <person name="Borpatragohain P."/>
            <person name="He Z."/>
            <person name="Irish N."/>
            <person name="Irwin J."/>
            <person name="Liu K."/>
            <person name="Mauleon R.P."/>
            <person name="Moore J."/>
            <person name="Morris R."/>
            <person name="Ostergaard L."/>
            <person name="Wang B."/>
            <person name="Wells R."/>
        </authorList>
    </citation>
    <scope>NUCLEOTIDE SEQUENCE [LARGE SCALE GENOMIC DNA]</scope>
    <source>
        <strain evidence="7">R-o-18</strain>
        <tissue evidence="7">Leaf</tissue>
    </source>
</reference>
<dbReference type="InterPro" id="IPR032675">
    <property type="entry name" value="LRR_dom_sf"/>
</dbReference>
<dbReference type="InterPro" id="IPR013210">
    <property type="entry name" value="LRR_N_plant-typ"/>
</dbReference>
<feature type="domain" description="Leucine-rich repeat-containing N-terminal plant-type" evidence="6">
    <location>
        <begin position="30"/>
        <end position="71"/>
    </location>
</feature>
<accession>A0ABQ7N3M8</accession>
<feature type="transmembrane region" description="Helical" evidence="4">
    <location>
        <begin position="420"/>
        <end position="444"/>
    </location>
</feature>
<gene>
    <name evidence="7" type="primary">A03p037430.1_BraROA</name>
    <name evidence="7" type="ORF">IGI04_011637</name>
</gene>
<dbReference type="InterPro" id="IPR001611">
    <property type="entry name" value="Leu-rich_rpt"/>
</dbReference>
<sequence length="489" mass="52976">MMMVAKLVCTIFIRSCLWLLLLPGLTRAMESDITCLRSLKSQLKDPHAYLSNWVFGDYSDGYICSFFGMYCYRSSLNKVLSINLGGSGLEGEFPSGVKLCSFMESLNLTGNNLTGTLPSDTFSSLPFLVTLDLSNNNLAGEIPASLPNMSYLNTLLLDHNRFTGRIPSELASSPGLLQFSVAHNDLKGPIPEFTAGNISLSSFDDNPDLCGFPLDPCQDSFYSMAIIAANIAAAAFFPVGACYGWLYDSHKQNQRPRRHGLKKLSFKTIHPLSLFQFQVPTNLRPKAKASAELDSSMEASEPKTNYTPTVETMTSPASSSAATTSVHVSALDGLVNVNSLFTIAVFVGLSIATPGQHSLELRSSCDASADVARKLLVFEVVSFSFFLFSSLVAQGLKLALNLLNSKDVDEIFRAHINITVLRWGMMASAVGSVMGCLFLMLSMVNVIQIRLGLLSCGSESSAQAVATLVTLVSSALLVYISTAIYAFWH</sequence>
<dbReference type="PANTHER" id="PTHR33430">
    <property type="entry name" value="MATERNAL EFFECT EMBRYO ARREST PROTEIN"/>
    <property type="match status" value="1"/>
</dbReference>
<feature type="transmembrane region" description="Helical" evidence="4">
    <location>
        <begin position="376"/>
        <end position="400"/>
    </location>
</feature>
<dbReference type="Proteomes" id="UP000823674">
    <property type="component" value="Chromosome A03"/>
</dbReference>
<evidence type="ECO:0000313" key="7">
    <source>
        <dbReference type="EMBL" id="KAG5405518.1"/>
    </source>
</evidence>
<evidence type="ECO:0000256" key="4">
    <source>
        <dbReference type="SAM" id="Phobius"/>
    </source>
</evidence>
<feature type="signal peptide" evidence="5">
    <location>
        <begin position="1"/>
        <end position="28"/>
    </location>
</feature>
<keyword evidence="4" id="KW-0472">Membrane</keyword>
<evidence type="ECO:0000256" key="5">
    <source>
        <dbReference type="SAM" id="SignalP"/>
    </source>
</evidence>
<dbReference type="SUPFAM" id="SSF52058">
    <property type="entry name" value="L domain-like"/>
    <property type="match status" value="1"/>
</dbReference>
<feature type="region of interest" description="Disordered" evidence="3">
    <location>
        <begin position="290"/>
        <end position="314"/>
    </location>
</feature>
<dbReference type="EMBL" id="JADBGQ010000003">
    <property type="protein sequence ID" value="KAG5405518.1"/>
    <property type="molecule type" value="Genomic_DNA"/>
</dbReference>
<proteinExistence type="predicted"/>
<keyword evidence="8" id="KW-1185">Reference proteome</keyword>
<dbReference type="Pfam" id="PF08263">
    <property type="entry name" value="LRRNT_2"/>
    <property type="match status" value="1"/>
</dbReference>
<feature type="chain" id="PRO_5045200689" description="Leucine-rich repeat-containing N-terminal plant-type domain-containing protein" evidence="5">
    <location>
        <begin position="29"/>
        <end position="489"/>
    </location>
</feature>